<accession>A0ABZ2VAT3</accession>
<dbReference type="EMBL" id="CP150953">
    <property type="protein sequence ID" value="WZC51096.1"/>
    <property type="molecule type" value="Genomic_DNA"/>
</dbReference>
<organism evidence="1 2">
    <name type="scientific">Yoonia phaeophyticola</name>
    <dbReference type="NCBI Taxonomy" id="3137369"/>
    <lineage>
        <taxon>Bacteria</taxon>
        <taxon>Pseudomonadati</taxon>
        <taxon>Pseudomonadota</taxon>
        <taxon>Alphaproteobacteria</taxon>
        <taxon>Rhodobacterales</taxon>
        <taxon>Paracoccaceae</taxon>
        <taxon>Yoonia</taxon>
    </lineage>
</organism>
<gene>
    <name evidence="1" type="ORF">AABB29_20420</name>
</gene>
<keyword evidence="2" id="KW-1185">Reference proteome</keyword>
<sequence length="400" mass="43413">MTKKFILQGITGDSHLDEIRDAISVANVTRVVISVAFLTERGFGLLSDILKPIADKTVILAGIRNGITSAQGLLACVECGCKTYAVDTGSRGVVFHPKIYLGKSDQEARLVLGSANLTVGGLNSNIEASLKVIADMGVADEAALVADLEGKIDAMIADFPAHVVEVTTLEQVQLLLVAGRLTDESVKPAPSPNRSSGDRKLDAVPQMKLEKKKLKFAAVAPIGRGIEPAAPDAPTEDAPAQAVEALVSGAPASDHLKLVWESKALTRRALNIPTGENTARTGSMLFAKGAFSDIDQKHYFRDTVFAELDWQHDDTVKKEHLERSKAKFRIIIKDVNYGVFEMALTHDSRTDSPAYKQNNSMTQLHWGDVLPLVALEDLLDRTMFLYLDDKQPGLFVIEID</sequence>
<dbReference type="RefSeq" id="WP_341369191.1">
    <property type="nucleotide sequence ID" value="NZ_CP150953.2"/>
</dbReference>
<evidence type="ECO:0000313" key="1">
    <source>
        <dbReference type="EMBL" id="WZC51096.1"/>
    </source>
</evidence>
<keyword evidence="1" id="KW-0614">Plasmid</keyword>
<name>A0ABZ2VAT3_9RHOB</name>
<geneLocation type="plasmid" evidence="1 2">
    <name>pBS5-3-2</name>
</geneLocation>
<proteinExistence type="predicted"/>
<evidence type="ECO:0000313" key="2">
    <source>
        <dbReference type="Proteomes" id="UP001440612"/>
    </source>
</evidence>
<protein>
    <submittedName>
        <fullName evidence="1">Phospholipase D family protein</fullName>
    </submittedName>
</protein>
<dbReference type="Gene3D" id="3.30.870.10">
    <property type="entry name" value="Endonuclease Chain A"/>
    <property type="match status" value="1"/>
</dbReference>
<dbReference type="Proteomes" id="UP001440612">
    <property type="component" value="Plasmid pBS5-3-2"/>
</dbReference>
<reference evidence="2" key="1">
    <citation type="submission" date="2024-04" db="EMBL/GenBank/DDBJ databases">
        <title>Phylogenomic analyses of a clade within the roseobacter group suggest taxonomic reassignments of species of the genera Aestuariivita, Citreicella, Loktanella, Nautella, Pelagibaca, Ruegeria, Thalassobius, Thiobacimonas and Tropicibacter, and the proposal o.</title>
        <authorList>
            <person name="Jeon C.O."/>
        </authorList>
    </citation>
    <scope>NUCLEOTIDE SEQUENCE [LARGE SCALE GENOMIC DNA]</scope>
    <source>
        <strain evidence="2">BS5-3</strain>
        <plasmid evidence="2">pBS5-3-2</plasmid>
    </source>
</reference>
<dbReference type="CDD" id="cd09117">
    <property type="entry name" value="PLDc_Bfil_DEXD_like"/>
    <property type="match status" value="1"/>
</dbReference>